<dbReference type="AlphaFoldDB" id="A0AAV4RG84"/>
<proteinExistence type="predicted"/>
<dbReference type="Proteomes" id="UP001054945">
    <property type="component" value="Unassembled WGS sequence"/>
</dbReference>
<dbReference type="EMBL" id="BPLR01007720">
    <property type="protein sequence ID" value="GIY19122.1"/>
    <property type="molecule type" value="Genomic_DNA"/>
</dbReference>
<evidence type="ECO:0000313" key="2">
    <source>
        <dbReference type="Proteomes" id="UP001054945"/>
    </source>
</evidence>
<sequence length="68" mass="7851">MSVHFRFKCHWNRTVIKVCSPVTPRSNQVIKEDIVRVLLDSVTSLNKSPEPENSPLFITKEIVVWLMG</sequence>
<organism evidence="1 2">
    <name type="scientific">Caerostris extrusa</name>
    <name type="common">Bark spider</name>
    <name type="synonym">Caerostris bankana</name>
    <dbReference type="NCBI Taxonomy" id="172846"/>
    <lineage>
        <taxon>Eukaryota</taxon>
        <taxon>Metazoa</taxon>
        <taxon>Ecdysozoa</taxon>
        <taxon>Arthropoda</taxon>
        <taxon>Chelicerata</taxon>
        <taxon>Arachnida</taxon>
        <taxon>Araneae</taxon>
        <taxon>Araneomorphae</taxon>
        <taxon>Entelegynae</taxon>
        <taxon>Araneoidea</taxon>
        <taxon>Araneidae</taxon>
        <taxon>Caerostris</taxon>
    </lineage>
</organism>
<keyword evidence="2" id="KW-1185">Reference proteome</keyword>
<gene>
    <name evidence="1" type="ORF">CEXT_644951</name>
</gene>
<accession>A0AAV4RG84</accession>
<comment type="caution">
    <text evidence="1">The sequence shown here is derived from an EMBL/GenBank/DDBJ whole genome shotgun (WGS) entry which is preliminary data.</text>
</comment>
<evidence type="ECO:0000313" key="1">
    <source>
        <dbReference type="EMBL" id="GIY19122.1"/>
    </source>
</evidence>
<protein>
    <submittedName>
        <fullName evidence="1">Uncharacterized protein</fullName>
    </submittedName>
</protein>
<reference evidence="1 2" key="1">
    <citation type="submission" date="2021-06" db="EMBL/GenBank/DDBJ databases">
        <title>Caerostris extrusa draft genome.</title>
        <authorList>
            <person name="Kono N."/>
            <person name="Arakawa K."/>
        </authorList>
    </citation>
    <scope>NUCLEOTIDE SEQUENCE [LARGE SCALE GENOMIC DNA]</scope>
</reference>
<name>A0AAV4RG84_CAEEX</name>